<sequence>MMKREGSVRTLEIIKECAETAGGYKISLEQAERAMETEQLERIADALEGISGHLSRLTSCIGSSGAFCIAGDVLVEVDKVK</sequence>
<comment type="caution">
    <text evidence="1">The sequence shown here is derived from an EMBL/GenBank/DDBJ whole genome shotgun (WGS) entry which is preliminary data.</text>
</comment>
<reference evidence="1 2" key="1">
    <citation type="journal article" date="2020" name="Cell Host Microbe">
        <title>Functional and Genomic Variation between Human-Derived Isolates of Lachnospiraceae Reveals Inter- and Intra-Species Diversity.</title>
        <authorList>
            <person name="Sorbara M.T."/>
            <person name="Littmann E.R."/>
            <person name="Fontana E."/>
            <person name="Moody T.U."/>
            <person name="Kohout C.E."/>
            <person name="Gjonbalaj M."/>
            <person name="Eaton V."/>
            <person name="Seok R."/>
            <person name="Leiner I.M."/>
            <person name="Pamer E.G."/>
        </authorList>
    </citation>
    <scope>NUCLEOTIDE SEQUENCE [LARGE SCALE GENOMIC DNA]</scope>
    <source>
        <strain evidence="1 2">MSK.14.16</strain>
    </source>
</reference>
<evidence type="ECO:0000313" key="1">
    <source>
        <dbReference type="EMBL" id="NSG29683.1"/>
    </source>
</evidence>
<proteinExistence type="predicted"/>
<evidence type="ECO:0008006" key="3">
    <source>
        <dbReference type="Google" id="ProtNLM"/>
    </source>
</evidence>
<protein>
    <recommendedName>
        <fullName evidence="3">Methyl-accepting chemotaxis protein</fullName>
    </recommendedName>
</protein>
<accession>A0ABX2GVQ1</accession>
<evidence type="ECO:0000313" key="2">
    <source>
        <dbReference type="Proteomes" id="UP000821846"/>
    </source>
</evidence>
<keyword evidence="2" id="KW-1185">Reference proteome</keyword>
<organism evidence="1 2">
    <name type="scientific">Faecalicatena fissicatena</name>
    <dbReference type="NCBI Taxonomy" id="290055"/>
    <lineage>
        <taxon>Bacteria</taxon>
        <taxon>Bacillati</taxon>
        <taxon>Bacillota</taxon>
        <taxon>Clostridia</taxon>
        <taxon>Lachnospirales</taxon>
        <taxon>Lachnospiraceae</taxon>
        <taxon>Faecalicatena</taxon>
    </lineage>
</organism>
<dbReference type="RefSeq" id="WP_173865708.1">
    <property type="nucleotide sequence ID" value="NZ_JAAWUU010000005.1"/>
</dbReference>
<dbReference type="Proteomes" id="UP000821846">
    <property type="component" value="Unassembled WGS sequence"/>
</dbReference>
<name>A0ABX2GVQ1_9FIRM</name>
<dbReference type="EMBL" id="JAAWUZ010000012">
    <property type="protein sequence ID" value="NSG29683.1"/>
    <property type="molecule type" value="Genomic_DNA"/>
</dbReference>
<gene>
    <name evidence="1" type="ORF">HFM93_05165</name>
</gene>